<accession>A0ABY8KLI0</accession>
<dbReference type="Proteomes" id="UP001244564">
    <property type="component" value="Chromosome"/>
</dbReference>
<dbReference type="RefSeq" id="WP_279495467.1">
    <property type="nucleotide sequence ID" value="NZ_CP122283.1"/>
</dbReference>
<dbReference type="EMBL" id="CP122283">
    <property type="protein sequence ID" value="WGF39797.1"/>
    <property type="molecule type" value="Genomic_DNA"/>
</dbReference>
<proteinExistence type="predicted"/>
<gene>
    <name evidence="2" type="ORF">QBO96_05905</name>
</gene>
<keyword evidence="3" id="KW-1185">Reference proteome</keyword>
<feature type="transmembrane region" description="Helical" evidence="1">
    <location>
        <begin position="92"/>
        <end position="110"/>
    </location>
</feature>
<reference evidence="2 3" key="1">
    <citation type="submission" date="2023-04" db="EMBL/GenBank/DDBJ databases">
        <title>Genomic of Lysinibacillus capsici TSBLM.</title>
        <authorList>
            <person name="Hu X.S."/>
            <person name="Yu C.H."/>
        </authorList>
    </citation>
    <scope>NUCLEOTIDE SEQUENCE [LARGE SCALE GENOMIC DNA]</scope>
    <source>
        <strain evidence="2 3">TSBLM</strain>
    </source>
</reference>
<sequence>MESVWDLRDSYSPLVIRKPKETVLERKTLNSSLKVMYSTIPLLLTPGIAYANDGSSTFFKIYDTVMTLFDQGVVLVIVFAGASWALGHRSKAIELLIACCCGYLLAAHAVEIRDFLKSIKS</sequence>
<keyword evidence="1" id="KW-0472">Membrane</keyword>
<evidence type="ECO:0000256" key="1">
    <source>
        <dbReference type="SAM" id="Phobius"/>
    </source>
</evidence>
<name>A0ABY8KLI0_9BACI</name>
<keyword evidence="1" id="KW-1133">Transmembrane helix</keyword>
<organism evidence="2 3">
    <name type="scientific">Lysinibacillus capsici</name>
    <dbReference type="NCBI Taxonomy" id="2115968"/>
    <lineage>
        <taxon>Bacteria</taxon>
        <taxon>Bacillati</taxon>
        <taxon>Bacillota</taxon>
        <taxon>Bacilli</taxon>
        <taxon>Bacillales</taxon>
        <taxon>Bacillaceae</taxon>
        <taxon>Lysinibacillus</taxon>
    </lineage>
</organism>
<evidence type="ECO:0000313" key="3">
    <source>
        <dbReference type="Proteomes" id="UP001244564"/>
    </source>
</evidence>
<feature type="transmembrane region" description="Helical" evidence="1">
    <location>
        <begin position="35"/>
        <end position="52"/>
    </location>
</feature>
<feature type="transmembrane region" description="Helical" evidence="1">
    <location>
        <begin position="64"/>
        <end position="86"/>
    </location>
</feature>
<protein>
    <submittedName>
        <fullName evidence="2">Uncharacterized protein</fullName>
    </submittedName>
</protein>
<keyword evidence="1" id="KW-0812">Transmembrane</keyword>
<evidence type="ECO:0000313" key="2">
    <source>
        <dbReference type="EMBL" id="WGF39797.1"/>
    </source>
</evidence>